<evidence type="ECO:0000313" key="1">
    <source>
        <dbReference type="EMBL" id="MEQ2276214.1"/>
    </source>
</evidence>
<evidence type="ECO:0000313" key="2">
    <source>
        <dbReference type="Proteomes" id="UP001444071"/>
    </source>
</evidence>
<keyword evidence="2" id="KW-1185">Reference proteome</keyword>
<dbReference type="EMBL" id="JAHRIM010085224">
    <property type="protein sequence ID" value="MEQ2276214.1"/>
    <property type="molecule type" value="Genomic_DNA"/>
</dbReference>
<comment type="caution">
    <text evidence="1">The sequence shown here is derived from an EMBL/GenBank/DDBJ whole genome shotgun (WGS) entry which is preliminary data.</text>
</comment>
<organism evidence="1 2">
    <name type="scientific">Xenotaenia resolanae</name>
    <dbReference type="NCBI Taxonomy" id="208358"/>
    <lineage>
        <taxon>Eukaryota</taxon>
        <taxon>Metazoa</taxon>
        <taxon>Chordata</taxon>
        <taxon>Craniata</taxon>
        <taxon>Vertebrata</taxon>
        <taxon>Euteleostomi</taxon>
        <taxon>Actinopterygii</taxon>
        <taxon>Neopterygii</taxon>
        <taxon>Teleostei</taxon>
        <taxon>Neoteleostei</taxon>
        <taxon>Acanthomorphata</taxon>
        <taxon>Ovalentaria</taxon>
        <taxon>Atherinomorphae</taxon>
        <taxon>Cyprinodontiformes</taxon>
        <taxon>Goodeidae</taxon>
        <taxon>Xenotaenia</taxon>
    </lineage>
</organism>
<gene>
    <name evidence="1" type="ORF">XENORESO_015825</name>
</gene>
<feature type="non-terminal residue" evidence="1">
    <location>
        <position position="1"/>
    </location>
</feature>
<sequence length="121" mass="13698">LSLSIVGEIATSGGFQHRQYEVLPRAYKHQIKYKYKLPIYLLVVPWVSCFACLHVQPRGAGLCPLSRQPLLAAEIKETRPSALCGTARYCSWFVLHMMCSEIWSQGGNGSHYLNRTTKNKK</sequence>
<name>A0ABV0X3D4_9TELE</name>
<dbReference type="Proteomes" id="UP001444071">
    <property type="component" value="Unassembled WGS sequence"/>
</dbReference>
<protein>
    <submittedName>
        <fullName evidence="1">Uncharacterized protein</fullName>
    </submittedName>
</protein>
<reference evidence="1 2" key="1">
    <citation type="submission" date="2021-06" db="EMBL/GenBank/DDBJ databases">
        <authorList>
            <person name="Palmer J.M."/>
        </authorList>
    </citation>
    <scope>NUCLEOTIDE SEQUENCE [LARGE SCALE GENOMIC DNA]</scope>
    <source>
        <strain evidence="1 2">XR_2019</strain>
        <tissue evidence="1">Muscle</tissue>
    </source>
</reference>
<accession>A0ABV0X3D4</accession>
<proteinExistence type="predicted"/>